<dbReference type="Proteomes" id="UP000594042">
    <property type="component" value="Chromosome"/>
</dbReference>
<name>A0A7G1HVV9_9BACT</name>
<gene>
    <name evidence="1" type="ORF">Cop2CBH44_08870</name>
</gene>
<dbReference type="EMBL" id="AP023322">
    <property type="protein sequence ID" value="BCI62534.1"/>
    <property type="molecule type" value="Genomic_DNA"/>
</dbReference>
<evidence type="ECO:0000313" key="2">
    <source>
        <dbReference type="Proteomes" id="UP000594042"/>
    </source>
</evidence>
<dbReference type="AlphaFoldDB" id="A0A7G1HVV9"/>
<accession>A0A7G1HVV9</accession>
<dbReference type="InterPro" id="IPR021958">
    <property type="entry name" value="DUF3575"/>
</dbReference>
<dbReference type="InterPro" id="IPR036737">
    <property type="entry name" value="OmpA-like_sf"/>
</dbReference>
<keyword evidence="2" id="KW-1185">Reference proteome</keyword>
<evidence type="ECO:0008006" key="3">
    <source>
        <dbReference type="Google" id="ProtNLM"/>
    </source>
</evidence>
<reference evidence="2" key="1">
    <citation type="submission" date="2020-07" db="EMBL/GenBank/DDBJ databases">
        <title>Complete genome sequencing of Coprobacter sp. strain 2CBH44.</title>
        <authorList>
            <person name="Sakamoto M."/>
            <person name="Murakami T."/>
            <person name="Mori H."/>
        </authorList>
    </citation>
    <scope>NUCLEOTIDE SEQUENCE [LARGE SCALE GENOMIC DNA]</scope>
    <source>
        <strain evidence="2">2CBH44</strain>
    </source>
</reference>
<protein>
    <recommendedName>
        <fullName evidence="3">DUF3575 domain-containing protein</fullName>
    </recommendedName>
</protein>
<organism evidence="1 2">
    <name type="scientific">Coprobacter secundus subsp. similis</name>
    <dbReference type="NCBI Taxonomy" id="2751153"/>
    <lineage>
        <taxon>Bacteria</taxon>
        <taxon>Pseudomonadati</taxon>
        <taxon>Bacteroidota</taxon>
        <taxon>Bacteroidia</taxon>
        <taxon>Bacteroidales</taxon>
        <taxon>Barnesiellaceae</taxon>
        <taxon>Coprobacter</taxon>
    </lineage>
</organism>
<dbReference type="Gene3D" id="3.30.1330.60">
    <property type="entry name" value="OmpA-like domain"/>
    <property type="match status" value="1"/>
</dbReference>
<proteinExistence type="predicted"/>
<sequence length="431" mass="49975">MSCININRYGRKKILLLVVSMFMLGTLYAENPLDSIISFRKVNYPDYVITLPEKKIDSVFYYANTSIVPVIFKVNKYRLFNNKQLDSIANVLCQILQDTTMRLAYVWIGGSASPEGPSKWNYQLGDYRSRALADFLRQKTGIQEDKLKVKNLWEDWYSFESALKNGAEIPNKQEVLDILEKESDNEQRKKQIKGLDDGHTWQCIVRDIFPPFRNARMAIVCHERPELLPSLPVGFELQEFCLPGLAPLVLPLYSRPEPKEWIIAVKTNLFFIAALTSNVGMEVSPWSHWSLDIPVWYSPYNISSTRKLRLLAAQPEIRWWPKHAMTGHFIGLHTHIAGFNVAINNHARYQDPNHALWGLGVSYGYTIHLGTTGKWALDFNIGAGFAEYSYDAYRNWKNGPKFHSESEWYWGITRMGISISYKWYKQRKSRR</sequence>
<dbReference type="KEGG" id="copr:Cop2CBH44_08870"/>
<dbReference type="Pfam" id="PF12099">
    <property type="entry name" value="DUF3575"/>
    <property type="match status" value="1"/>
</dbReference>
<dbReference type="SUPFAM" id="SSF103088">
    <property type="entry name" value="OmpA-like"/>
    <property type="match status" value="1"/>
</dbReference>
<evidence type="ECO:0000313" key="1">
    <source>
        <dbReference type="EMBL" id="BCI62534.1"/>
    </source>
</evidence>